<dbReference type="eggNOG" id="ENOG502QPVE">
    <property type="taxonomic scope" value="Eukaryota"/>
</dbReference>
<comment type="similarity">
    <text evidence="2">Belongs to the glycosyl hydrolases 36 family.</text>
</comment>
<proteinExistence type="inferred from homology"/>
<gene>
    <name evidence="5" type="ORF">CSUB01_06794</name>
</gene>
<organism evidence="5 6">
    <name type="scientific">Colletotrichum sublineola</name>
    <name type="common">Sorghum anthracnose fungus</name>
    <dbReference type="NCBI Taxonomy" id="1173701"/>
    <lineage>
        <taxon>Eukaryota</taxon>
        <taxon>Fungi</taxon>
        <taxon>Dikarya</taxon>
        <taxon>Ascomycota</taxon>
        <taxon>Pezizomycotina</taxon>
        <taxon>Sordariomycetes</taxon>
        <taxon>Hypocreomycetidae</taxon>
        <taxon>Glomerellales</taxon>
        <taxon>Glomerellaceae</taxon>
        <taxon>Colletotrichum</taxon>
        <taxon>Colletotrichum graminicola species complex</taxon>
    </lineage>
</organism>
<dbReference type="EMBL" id="JMSE01000680">
    <property type="protein sequence ID" value="KDN68337.1"/>
    <property type="molecule type" value="Genomic_DNA"/>
</dbReference>
<dbReference type="Gene3D" id="3.20.20.70">
    <property type="entry name" value="Aldolase class I"/>
    <property type="match status" value="1"/>
</dbReference>
<dbReference type="STRING" id="1173701.A0A066XHE1"/>
<dbReference type="OMA" id="AGWSNEV"/>
<evidence type="ECO:0000313" key="5">
    <source>
        <dbReference type="EMBL" id="KDN68337.1"/>
    </source>
</evidence>
<dbReference type="GO" id="GO:0047274">
    <property type="term" value="F:galactinol-sucrose galactosyltransferase activity"/>
    <property type="evidence" value="ECO:0007669"/>
    <property type="project" value="UniProtKB-EC"/>
</dbReference>
<dbReference type="PANTHER" id="PTHR31268">
    <property type="match status" value="1"/>
</dbReference>
<protein>
    <submittedName>
        <fullName evidence="5">Putative raffinose synthase Sip1</fullName>
    </submittedName>
</protein>
<evidence type="ECO:0000256" key="4">
    <source>
        <dbReference type="ARBA" id="ARBA00049426"/>
    </source>
</evidence>
<dbReference type="FunFam" id="3.20.20.70:FF:000222">
    <property type="entry name" value="Raffinose synthase Sip1 protein"/>
    <property type="match status" value="1"/>
</dbReference>
<sequence length="922" mass="102518">MPSDNYNFADVFQAAFVSKQKPAPEPIIDTMKAIIQSYPPLGQYTQVSSGHLMVTAVLEIPASRAKEPWEVALWHSSDGAEWAETALSHVLDGNTPTTLQTIPDHIQLLFYSASVAFNESFQFTLKFRHSDSEPWRWTRDELEVGDAMVVLNAKPALESVSERFDDLVPGLNPAWEVKSLMSQSPGTRLWSLKAAVDGVEGDESKLADISVGVPWGGFLRWFALIRIWTPWLAPRHGRDSFRLDKDGVLCSFLSAGGKHLVFLAVSGTNNVLSVFRNDQSGQLTVHARNDGTNSESAIILAAIGDNFESANAAVMYQARNYILQVKKASNELLAEMKALKEGVKPEWMENWYDGLGYCTWNALGQHLTDEKVFDAVDKLAENNIKVTSLIIDDNWQSIDYKGHGQFQHGWVEFEAEPKAFPRGLKATVSHIREKHPHIQHIAVWHALLGYWAGISPDGKIAQQYKTIDVVREDGERRNLPLGGKMTVVAKEDVNKFYNDFYQFLLDCGVDGVKTDAQFMTDTWVSASARRELIDAYLDAWTIASLRHFSIKTISCMSQTPQIMFYNQMPRNRPAILCRNSDDFFPEIPASHPWHVWTNAHNSLFTQHLNTLPDWDMFQTVHDYSGFHAAARCVSGGPIYITDVPGQHNLDLIKQMTGPTIRGKTVIFRPSVVGKTIDPYTGYDDDGLLKVGSYHGAAVTGTPILGVFNISARPLTEIIPLTSFSGVLRSMRYVIRAHSTGKVSSPVSPGAPASALTVSLDVRGYDIFTAYPLSSFDSEVKGKVWTANLGLVGKMTGAAAILNSDFMLRHDGKVELKTRLKALGVLGRNSWHLLTKGIVLTRFPMKGVYVSKLPELTIEDDFLVTIQNQVIPVHTVSISNSHSSVVEIDVEKAWQEMGLHPGWSNEVEMTVIFAIDHEEAAYA</sequence>
<accession>A0A066XHE1</accession>
<comment type="catalytic activity">
    <reaction evidence="1">
        <text>Hydrolysis of terminal, non-reducing alpha-D-galactose residues in alpha-D-galactosides, including galactose oligosaccharides, galactomannans and galactolipids.</text>
        <dbReference type="EC" id="3.2.1.22"/>
    </reaction>
</comment>
<evidence type="ECO:0000256" key="1">
    <source>
        <dbReference type="ARBA" id="ARBA00001255"/>
    </source>
</evidence>
<evidence type="ECO:0000256" key="3">
    <source>
        <dbReference type="ARBA" id="ARBA00023277"/>
    </source>
</evidence>
<reference evidence="6" key="1">
    <citation type="journal article" date="2014" name="Genome Announc.">
        <title>Draft genome sequence of Colletotrichum sublineola, a destructive pathogen of cultivated sorghum.</title>
        <authorList>
            <person name="Baroncelli R."/>
            <person name="Sanz-Martin J.M."/>
            <person name="Rech G.E."/>
            <person name="Sukno S.A."/>
            <person name="Thon M.R."/>
        </authorList>
    </citation>
    <scope>NUCLEOTIDE SEQUENCE [LARGE SCALE GENOMIC DNA]</scope>
    <source>
        <strain evidence="6">TX430BB</strain>
    </source>
</reference>
<evidence type="ECO:0000313" key="6">
    <source>
        <dbReference type="Proteomes" id="UP000027238"/>
    </source>
</evidence>
<dbReference type="Pfam" id="PF05691">
    <property type="entry name" value="Raffinose_syn"/>
    <property type="match status" value="2"/>
</dbReference>
<evidence type="ECO:0000256" key="2">
    <source>
        <dbReference type="ARBA" id="ARBA00007240"/>
    </source>
</evidence>
<dbReference type="Proteomes" id="UP000027238">
    <property type="component" value="Unassembled WGS sequence"/>
</dbReference>
<dbReference type="GO" id="GO:0004557">
    <property type="term" value="F:alpha-galactosidase activity"/>
    <property type="evidence" value="ECO:0007669"/>
    <property type="project" value="UniProtKB-EC"/>
</dbReference>
<dbReference type="InterPro" id="IPR013785">
    <property type="entry name" value="Aldolase_TIM"/>
</dbReference>
<dbReference type="InterPro" id="IPR017853">
    <property type="entry name" value="GH"/>
</dbReference>
<keyword evidence="6" id="KW-1185">Reference proteome</keyword>
<dbReference type="PANTHER" id="PTHR31268:SF32">
    <property type="entry name" value="GALACTINOL--SUCROSE GALACTOSYLTRANSFERASE 2-RELATED"/>
    <property type="match status" value="1"/>
</dbReference>
<dbReference type="InterPro" id="IPR008811">
    <property type="entry name" value="Glycosyl_hydrolases_36"/>
</dbReference>
<keyword evidence="3" id="KW-0119">Carbohydrate metabolism</keyword>
<name>A0A066XHE1_COLSU</name>
<comment type="catalytic activity">
    <reaction evidence="4">
        <text>alpha-D-galactosyl-(1-&gt;3)-1D-myo-inositol + sucrose = raffinose + myo-inositol</text>
        <dbReference type="Rhea" id="RHEA:20161"/>
        <dbReference type="ChEBI" id="CHEBI:16634"/>
        <dbReference type="ChEBI" id="CHEBI:17268"/>
        <dbReference type="ChEBI" id="CHEBI:17505"/>
        <dbReference type="ChEBI" id="CHEBI:17992"/>
        <dbReference type="EC" id="2.4.1.82"/>
    </reaction>
</comment>
<dbReference type="OrthoDB" id="4664297at2759"/>
<dbReference type="HOGENOM" id="CLU_006630_0_0_1"/>
<comment type="caution">
    <text evidence="5">The sequence shown here is derived from an EMBL/GenBank/DDBJ whole genome shotgun (WGS) entry which is preliminary data.</text>
</comment>
<dbReference type="AlphaFoldDB" id="A0A066XHE1"/>
<dbReference type="SUPFAM" id="SSF51445">
    <property type="entry name" value="(Trans)glycosidases"/>
    <property type="match status" value="1"/>
</dbReference>